<feature type="region of interest" description="Disordered" evidence="1">
    <location>
        <begin position="283"/>
        <end position="302"/>
    </location>
</feature>
<gene>
    <name evidence="2" type="ORF">KCV87_17255</name>
</gene>
<protein>
    <submittedName>
        <fullName evidence="2">Uncharacterized protein</fullName>
    </submittedName>
</protein>
<sequence length="302" mass="33104">MAGSGVFPTPWLVVYGYGDLSYRLAQRAADQLRARGVATWLTTVQEVDPASLPRFRGAVLVLPTCASAASGRRTGSARARFAGIAAGLRSCATHVLHVGTPADLDPVPEYRALRPSVRAVHHVPRRTAPRLDVLGLLTGVADRARDERSAALWAHAREWGVATPEEVRAVLAAVAERRASYEERRFHQARRPHPDYDLNRLVLLLDHPDVVPPRRPWMSAGEHGRLVDGFTECGARVVRDTVRRVREVCPTFARPTDRDGKKGAQSDLRDVYRTLVELAKSLDGDSGGAATADPADRLSPRR</sequence>
<evidence type="ECO:0000256" key="1">
    <source>
        <dbReference type="SAM" id="MobiDB-lite"/>
    </source>
</evidence>
<evidence type="ECO:0000313" key="3">
    <source>
        <dbReference type="Proteomes" id="UP000677152"/>
    </source>
</evidence>
<dbReference type="Proteomes" id="UP000677152">
    <property type="component" value="Chromosome"/>
</dbReference>
<accession>A0AA45LE31</accession>
<dbReference type="AlphaFoldDB" id="A0AA45LE31"/>
<name>A0AA45LE31_9PSEU</name>
<organism evidence="2 3">
    <name type="scientific">Actinosynnema pretiosum subsp. pretiosum</name>
    <dbReference type="NCBI Taxonomy" id="103721"/>
    <lineage>
        <taxon>Bacteria</taxon>
        <taxon>Bacillati</taxon>
        <taxon>Actinomycetota</taxon>
        <taxon>Actinomycetes</taxon>
        <taxon>Pseudonocardiales</taxon>
        <taxon>Pseudonocardiaceae</taxon>
        <taxon>Actinosynnema</taxon>
    </lineage>
</organism>
<dbReference type="EMBL" id="CP073249">
    <property type="protein sequence ID" value="QUF07600.1"/>
    <property type="molecule type" value="Genomic_DNA"/>
</dbReference>
<evidence type="ECO:0000313" key="2">
    <source>
        <dbReference type="EMBL" id="QUF07600.1"/>
    </source>
</evidence>
<proteinExistence type="predicted"/>
<reference evidence="2" key="1">
    <citation type="submission" date="2021-04" db="EMBL/GenBank/DDBJ databases">
        <title>Genomic sequence of Actinosynnema pretiosum subsp. pretiosum ATCC 31280 (C-14919).</title>
        <authorList>
            <person name="Bai L."/>
            <person name="Wang X."/>
            <person name="Xiao Y."/>
        </authorList>
    </citation>
    <scope>NUCLEOTIDE SEQUENCE</scope>
    <source>
        <strain evidence="2">ATCC 31280</strain>
    </source>
</reference>